<dbReference type="RefSeq" id="WP_149098976.1">
    <property type="nucleotide sequence ID" value="NZ_BMMG01000004.1"/>
</dbReference>
<dbReference type="PANTHER" id="PTHR35089">
    <property type="entry name" value="CHAPERONE PROTEIN SKP"/>
    <property type="match status" value="1"/>
</dbReference>
<comment type="similarity">
    <text evidence="1">Belongs to the Skp family.</text>
</comment>
<dbReference type="EMBL" id="JBGOGF010000003">
    <property type="protein sequence ID" value="MFA1770942.1"/>
    <property type="molecule type" value="Genomic_DNA"/>
</dbReference>
<name>A0A5M8QEY7_9BACT</name>
<dbReference type="Proteomes" id="UP001570846">
    <property type="component" value="Unassembled WGS sequence"/>
</dbReference>
<dbReference type="OrthoDB" id="1493480at2"/>
<dbReference type="AlphaFoldDB" id="A0A5M8QEY7"/>
<reference evidence="7 9" key="3">
    <citation type="submission" date="2024-08" db="EMBL/GenBank/DDBJ databases">
        <authorList>
            <person name="Wei W."/>
        </authorList>
    </citation>
    <scope>NUCLEOTIDE SEQUENCE [LARGE SCALE GENOMIC DNA]</scope>
    <source>
        <strain evidence="7 9">XU2</strain>
    </source>
</reference>
<protein>
    <submittedName>
        <fullName evidence="6">OmpH family outer membrane protein</fullName>
    </submittedName>
</protein>
<evidence type="ECO:0000256" key="1">
    <source>
        <dbReference type="ARBA" id="ARBA00009091"/>
    </source>
</evidence>
<reference evidence="6 8" key="1">
    <citation type="submission" date="2019-07" db="EMBL/GenBank/DDBJ databases">
        <authorList>
            <person name="Qu J.-H."/>
        </authorList>
    </citation>
    <scope>NUCLEOTIDE SEQUENCE [LARGE SCALE GENOMIC DNA]</scope>
    <source>
        <strain evidence="6 8">MDT1-10-3</strain>
    </source>
</reference>
<keyword evidence="9" id="KW-1185">Reference proteome</keyword>
<sequence length="205" mass="22244">MNKLKSLLVAAFLLVSVASFAQTGNVKIGYTNANYIISQLPESRQIESDLKAHSSQLEKELQNKYKSYQEKVEAYKKGAPTMTDVVRADREKELTTLQASIEEFQRNADASLQKKEQSALEPVMTKIQKSIDKVAKENAYTHIFTAEALLYGPEDGNSFTDLVLKDLGVTPAPKGSPAASTVTPGANAAPKAATPATTAPVKKKK</sequence>
<dbReference type="Gene3D" id="3.30.910.20">
    <property type="entry name" value="Skp domain"/>
    <property type="match status" value="1"/>
</dbReference>
<dbReference type="InterPro" id="IPR005632">
    <property type="entry name" value="Chaperone_Skp"/>
</dbReference>
<evidence type="ECO:0000313" key="7">
    <source>
        <dbReference type="EMBL" id="MFA1770942.1"/>
    </source>
</evidence>
<evidence type="ECO:0000313" key="9">
    <source>
        <dbReference type="Proteomes" id="UP001570846"/>
    </source>
</evidence>
<dbReference type="SMART" id="SM00935">
    <property type="entry name" value="OmpH"/>
    <property type="match status" value="1"/>
</dbReference>
<dbReference type="EMBL" id="VKKZ01000021">
    <property type="protein sequence ID" value="KAA6433316.1"/>
    <property type="molecule type" value="Genomic_DNA"/>
</dbReference>
<evidence type="ECO:0000256" key="4">
    <source>
        <dbReference type="SAM" id="MobiDB-lite"/>
    </source>
</evidence>
<organism evidence="6 8">
    <name type="scientific">Rufibacter glacialis</name>
    <dbReference type="NCBI Taxonomy" id="1259555"/>
    <lineage>
        <taxon>Bacteria</taxon>
        <taxon>Pseudomonadati</taxon>
        <taxon>Bacteroidota</taxon>
        <taxon>Cytophagia</taxon>
        <taxon>Cytophagales</taxon>
        <taxon>Hymenobacteraceae</taxon>
        <taxon>Rufibacter</taxon>
    </lineage>
</organism>
<feature type="chain" id="PRO_5024369864" evidence="5">
    <location>
        <begin position="22"/>
        <end position="205"/>
    </location>
</feature>
<proteinExistence type="inferred from homology"/>
<dbReference type="PANTHER" id="PTHR35089:SF1">
    <property type="entry name" value="CHAPERONE PROTEIN SKP"/>
    <property type="match status" value="1"/>
</dbReference>
<dbReference type="Proteomes" id="UP000323866">
    <property type="component" value="Unassembled WGS sequence"/>
</dbReference>
<feature type="compositionally biased region" description="Low complexity" evidence="4">
    <location>
        <begin position="183"/>
        <end position="205"/>
    </location>
</feature>
<reference evidence="6 8" key="2">
    <citation type="submission" date="2019-09" db="EMBL/GenBank/DDBJ databases">
        <title>A bacterium isolated from glacier soil.</title>
        <authorList>
            <person name="Liu Q."/>
        </authorList>
    </citation>
    <scope>NUCLEOTIDE SEQUENCE [LARGE SCALE GENOMIC DNA]</scope>
    <source>
        <strain evidence="6 8">MDT1-10-3</strain>
    </source>
</reference>
<feature type="signal peptide" evidence="5">
    <location>
        <begin position="1"/>
        <end position="21"/>
    </location>
</feature>
<gene>
    <name evidence="7" type="ORF">ACD591_06535</name>
    <name evidence="6" type="ORF">FOE74_12590</name>
</gene>
<feature type="region of interest" description="Disordered" evidence="4">
    <location>
        <begin position="171"/>
        <end position="205"/>
    </location>
</feature>
<evidence type="ECO:0000256" key="3">
    <source>
        <dbReference type="SAM" id="Coils"/>
    </source>
</evidence>
<comment type="caution">
    <text evidence="6">The sequence shown here is derived from an EMBL/GenBank/DDBJ whole genome shotgun (WGS) entry which is preliminary data.</text>
</comment>
<dbReference type="GO" id="GO:0005829">
    <property type="term" value="C:cytosol"/>
    <property type="evidence" value="ECO:0007669"/>
    <property type="project" value="TreeGrafter"/>
</dbReference>
<evidence type="ECO:0000256" key="5">
    <source>
        <dbReference type="SAM" id="SignalP"/>
    </source>
</evidence>
<feature type="coiled-coil region" evidence="3">
    <location>
        <begin position="58"/>
        <end position="114"/>
    </location>
</feature>
<evidence type="ECO:0000313" key="8">
    <source>
        <dbReference type="Proteomes" id="UP000323866"/>
    </source>
</evidence>
<dbReference type="GO" id="GO:0051082">
    <property type="term" value="F:unfolded protein binding"/>
    <property type="evidence" value="ECO:0007669"/>
    <property type="project" value="InterPro"/>
</dbReference>
<dbReference type="Pfam" id="PF03938">
    <property type="entry name" value="OmpH"/>
    <property type="match status" value="1"/>
</dbReference>
<evidence type="ECO:0000256" key="2">
    <source>
        <dbReference type="ARBA" id="ARBA00022729"/>
    </source>
</evidence>
<dbReference type="InterPro" id="IPR024930">
    <property type="entry name" value="Skp_dom_sf"/>
</dbReference>
<evidence type="ECO:0000313" key="6">
    <source>
        <dbReference type="EMBL" id="KAA6433316.1"/>
    </source>
</evidence>
<keyword evidence="2 5" id="KW-0732">Signal</keyword>
<dbReference type="GO" id="GO:0050821">
    <property type="term" value="P:protein stabilization"/>
    <property type="evidence" value="ECO:0007669"/>
    <property type="project" value="TreeGrafter"/>
</dbReference>
<keyword evidence="3" id="KW-0175">Coiled coil</keyword>
<accession>A0A5M8QEY7</accession>
<dbReference type="SUPFAM" id="SSF111384">
    <property type="entry name" value="OmpH-like"/>
    <property type="match status" value="1"/>
</dbReference>